<dbReference type="AlphaFoldDB" id="A0A1G7XA80"/>
<accession>A0A1G7XA80</accession>
<reference evidence="1 2" key="1">
    <citation type="submission" date="2016-10" db="EMBL/GenBank/DDBJ databases">
        <authorList>
            <person name="de Groot N.N."/>
        </authorList>
    </citation>
    <scope>NUCLEOTIDE SEQUENCE [LARGE SCALE GENOMIC DNA]</scope>
    <source>
        <strain evidence="1 2">CGMCC 1.10228</strain>
    </source>
</reference>
<organism evidence="1 2">
    <name type="scientific">Vibrio xiamenensis</name>
    <dbReference type="NCBI Taxonomy" id="861298"/>
    <lineage>
        <taxon>Bacteria</taxon>
        <taxon>Pseudomonadati</taxon>
        <taxon>Pseudomonadota</taxon>
        <taxon>Gammaproteobacteria</taxon>
        <taxon>Vibrionales</taxon>
        <taxon>Vibrionaceae</taxon>
        <taxon>Vibrio</taxon>
    </lineage>
</organism>
<evidence type="ECO:0000313" key="2">
    <source>
        <dbReference type="Proteomes" id="UP000198854"/>
    </source>
</evidence>
<evidence type="ECO:0000313" key="1">
    <source>
        <dbReference type="EMBL" id="SDG81149.1"/>
    </source>
</evidence>
<protein>
    <submittedName>
        <fullName evidence="1">Uncharacterized protein</fullName>
    </submittedName>
</protein>
<dbReference type="Proteomes" id="UP000198854">
    <property type="component" value="Unassembled WGS sequence"/>
</dbReference>
<dbReference type="EMBL" id="FNDD01000003">
    <property type="protein sequence ID" value="SDG81149.1"/>
    <property type="molecule type" value="Genomic_DNA"/>
</dbReference>
<keyword evidence="2" id="KW-1185">Reference proteome</keyword>
<sequence>MLLYLFLPPLSICFRLVTSYHNNLPLTPAENKNVALNKPLPRD</sequence>
<gene>
    <name evidence="1" type="ORF">SAMN04488136_10346</name>
</gene>
<proteinExistence type="predicted"/>
<name>A0A1G7XA80_9VIBR</name>